<dbReference type="EMBL" id="JAUSTI010000019">
    <property type="protein sequence ID" value="MDQ0173385.1"/>
    <property type="molecule type" value="Genomic_DNA"/>
</dbReference>
<dbReference type="RefSeq" id="WP_307220357.1">
    <property type="nucleotide sequence ID" value="NZ_JAUSTI010000019.1"/>
</dbReference>
<dbReference type="InterPro" id="IPR011051">
    <property type="entry name" value="RmlC_Cupin_sf"/>
</dbReference>
<name>A0ABT9WKR4_9BACL</name>
<comment type="caution">
    <text evidence="1">The sequence shown here is derived from an EMBL/GenBank/DDBJ whole genome shotgun (WGS) entry which is preliminary data.</text>
</comment>
<dbReference type="SUPFAM" id="SSF51182">
    <property type="entry name" value="RmlC-like cupins"/>
    <property type="match status" value="1"/>
</dbReference>
<evidence type="ECO:0000313" key="2">
    <source>
        <dbReference type="Proteomes" id="UP001233836"/>
    </source>
</evidence>
<keyword evidence="2" id="KW-1185">Reference proteome</keyword>
<gene>
    <name evidence="1" type="ORF">J2T19_004878</name>
</gene>
<sequence length="241" mass="28450">MFKNLSEVRDWISHNYDDRKDIMEQIKTILEPLSGKKQVIKLLTSLLKDDMWLEEIAQRSYTHINGFDKLVLIESKEPEYKLRLHIWWPEHFVNHIEHIHNHPWHFSSRILTGNLRFQTFRETSATEIAPLYHHQTFPPIPGDSGHIIKRIGTKKLDIDFDGTISAGSFYTMHKDIMHRVIKIKEETNSTLLLQGPFGEGISNLFTDQDYVSPEKTTLKFFDKNIVKNKIERYINVLMQHN</sequence>
<protein>
    <submittedName>
        <fullName evidence="1">Uncharacterized protein</fullName>
    </submittedName>
</protein>
<organism evidence="1 2">
    <name type="scientific">Paenibacillus tundrae</name>
    <dbReference type="NCBI Taxonomy" id="528187"/>
    <lineage>
        <taxon>Bacteria</taxon>
        <taxon>Bacillati</taxon>
        <taxon>Bacillota</taxon>
        <taxon>Bacilli</taxon>
        <taxon>Bacillales</taxon>
        <taxon>Paenibacillaceae</taxon>
        <taxon>Paenibacillus</taxon>
    </lineage>
</organism>
<reference evidence="1 2" key="1">
    <citation type="submission" date="2023-07" db="EMBL/GenBank/DDBJ databases">
        <title>Sorghum-associated microbial communities from plants grown in Nebraska, USA.</title>
        <authorList>
            <person name="Schachtman D."/>
        </authorList>
    </citation>
    <scope>NUCLEOTIDE SEQUENCE [LARGE SCALE GENOMIC DNA]</scope>
    <source>
        <strain evidence="1 2">DS1314</strain>
    </source>
</reference>
<evidence type="ECO:0000313" key="1">
    <source>
        <dbReference type="EMBL" id="MDQ0173385.1"/>
    </source>
</evidence>
<accession>A0ABT9WKR4</accession>
<proteinExistence type="predicted"/>
<dbReference type="Proteomes" id="UP001233836">
    <property type="component" value="Unassembled WGS sequence"/>
</dbReference>